<feature type="signal peptide" evidence="1">
    <location>
        <begin position="1"/>
        <end position="23"/>
    </location>
</feature>
<keyword evidence="5" id="KW-1185">Reference proteome</keyword>
<dbReference type="RefSeq" id="WP_308134227.1">
    <property type="nucleotide sequence ID" value="NZ_CP133217.1"/>
</dbReference>
<feature type="chain" id="PRO_5041322454" evidence="1">
    <location>
        <begin position="24"/>
        <end position="267"/>
    </location>
</feature>
<dbReference type="InterPro" id="IPR025538">
    <property type="entry name" value="DUF4424"/>
</dbReference>
<feature type="domain" description="DUF4424" evidence="2">
    <location>
        <begin position="123"/>
        <end position="257"/>
    </location>
</feature>
<dbReference type="AlphaFoldDB" id="A0AA51QXV9"/>
<accession>A0AA51QXV9</accession>
<dbReference type="Proteomes" id="UP001229862">
    <property type="component" value="Chromosome"/>
</dbReference>
<evidence type="ECO:0000313" key="4">
    <source>
        <dbReference type="EMBL" id="WML85327.1"/>
    </source>
</evidence>
<feature type="domain" description="DUF4424" evidence="2">
    <location>
        <begin position="23"/>
        <end position="116"/>
    </location>
</feature>
<organism evidence="4">
    <name type="scientific">Thiothrix subterranea</name>
    <dbReference type="NCBI Taxonomy" id="2735563"/>
    <lineage>
        <taxon>Bacteria</taxon>
        <taxon>Pseudomonadati</taxon>
        <taxon>Pseudomonadota</taxon>
        <taxon>Gammaproteobacteria</taxon>
        <taxon>Thiotrichales</taxon>
        <taxon>Thiotrichaceae</taxon>
        <taxon>Thiothrix</taxon>
    </lineage>
</organism>
<dbReference type="EMBL" id="CP133217">
    <property type="protein sequence ID" value="WML85327.1"/>
    <property type="molecule type" value="Genomic_DNA"/>
</dbReference>
<gene>
    <name evidence="3" type="ORF">RCC75_06390</name>
    <name evidence="4" type="ORF">RCG00_13590</name>
</gene>
<dbReference type="EMBL" id="JAVFKN010000006">
    <property type="protein sequence ID" value="MDQ5768147.1"/>
    <property type="molecule type" value="Genomic_DNA"/>
</dbReference>
<dbReference type="Proteomes" id="UP001223336">
    <property type="component" value="Unassembled WGS sequence"/>
</dbReference>
<protein>
    <submittedName>
        <fullName evidence="4">DUF4424 family protein</fullName>
    </submittedName>
</protein>
<evidence type="ECO:0000259" key="2">
    <source>
        <dbReference type="Pfam" id="PF14415"/>
    </source>
</evidence>
<sequence length="267" mass="29803">MNKTMRGAVGLLLCLGGTPLVSANDSTAALGAGGLVFTKTDAIAMEQEDLFISEDKIRVAYVFRNTTKQDINTRVAFPVPAFPEEPDMDIGLDVKSSNPMGFSVRVEGKKKAFDTEIKKNDGTVNMTHHWMQTFPAGKSLKVVHEYQPAIGGEAMLWFQDEERTAKISKYCIEPDFEKWLDKTNQPDKGMVLSPRYVDYILTTGANWKGAIGKFRLTVQKAKAEDKISFCGTGVKKVDARTFVLEKTNFTPEEDLAVMFVHQYKLEN</sequence>
<name>A0AA51QXV9_9GAMM</name>
<evidence type="ECO:0000256" key="1">
    <source>
        <dbReference type="SAM" id="SignalP"/>
    </source>
</evidence>
<proteinExistence type="predicted"/>
<dbReference type="Gene3D" id="2.60.40.3680">
    <property type="match status" value="1"/>
</dbReference>
<reference evidence="4 5" key="1">
    <citation type="submission" date="2023-08" db="EMBL/GenBank/DDBJ databases">
        <title>New molecular markers tilS and rpoB for phylogenetic and monitoring studies of the genus Thiothrix biodiversity.</title>
        <authorList>
            <person name="Ravin N.V."/>
            <person name="Smolyakov D."/>
            <person name="Markov N.D."/>
            <person name="Beletsky A.V."/>
            <person name="Mardanov A.V."/>
            <person name="Rudenko T.S."/>
            <person name="Grabovich M.Y."/>
        </authorList>
    </citation>
    <scope>NUCLEOTIDE SEQUENCE</scope>
    <source>
        <strain evidence="4">DNT52</strain>
        <strain evidence="3 5">H33</strain>
    </source>
</reference>
<dbReference type="Pfam" id="PF14415">
    <property type="entry name" value="DUF4424"/>
    <property type="match status" value="2"/>
</dbReference>
<keyword evidence="1" id="KW-0732">Signal</keyword>
<evidence type="ECO:0000313" key="5">
    <source>
        <dbReference type="Proteomes" id="UP001223336"/>
    </source>
</evidence>
<evidence type="ECO:0000313" key="3">
    <source>
        <dbReference type="EMBL" id="MDQ5768147.1"/>
    </source>
</evidence>